<accession>A0A285KZB5</accession>
<evidence type="ECO:0000313" key="2">
    <source>
        <dbReference type="EMBL" id="SNY77157.1"/>
    </source>
</evidence>
<organism evidence="2 3">
    <name type="scientific">Nocardia amikacinitolerans</name>
    <dbReference type="NCBI Taxonomy" id="756689"/>
    <lineage>
        <taxon>Bacteria</taxon>
        <taxon>Bacillati</taxon>
        <taxon>Actinomycetota</taxon>
        <taxon>Actinomycetes</taxon>
        <taxon>Mycobacteriales</taxon>
        <taxon>Nocardiaceae</taxon>
        <taxon>Nocardia</taxon>
    </lineage>
</organism>
<evidence type="ECO:0000313" key="3">
    <source>
        <dbReference type="Proteomes" id="UP000219565"/>
    </source>
</evidence>
<dbReference type="EMBL" id="OBEG01000001">
    <property type="protein sequence ID" value="SNY77157.1"/>
    <property type="molecule type" value="Genomic_DNA"/>
</dbReference>
<evidence type="ECO:0008006" key="4">
    <source>
        <dbReference type="Google" id="ProtNLM"/>
    </source>
</evidence>
<dbReference type="AlphaFoldDB" id="A0A285KZB5"/>
<gene>
    <name evidence="2" type="ORF">SAMN04244553_0935</name>
</gene>
<evidence type="ECO:0000256" key="1">
    <source>
        <dbReference type="SAM" id="MobiDB-lite"/>
    </source>
</evidence>
<protein>
    <recommendedName>
        <fullName evidence="4">DUF5709 domain-containing protein</fullName>
    </recommendedName>
</protein>
<feature type="compositionally biased region" description="Acidic residues" evidence="1">
    <location>
        <begin position="1"/>
        <end position="11"/>
    </location>
</feature>
<dbReference type="RefSeq" id="WP_218018311.1">
    <property type="nucleotide sequence ID" value="NZ_JAMTCV010000002.1"/>
</dbReference>
<sequence>MTEPTGEEPLDDTTWTDQIPSTTEQLDEDELGADPLEQAMDPPDAWSGAERYAQSPAEQRQGESIGERLDAEEPDVVPDQPPLTTGPEES</sequence>
<name>A0A285KZB5_9NOCA</name>
<dbReference type="STRING" id="1379680.GCA_001612615_00075"/>
<feature type="region of interest" description="Disordered" evidence="1">
    <location>
        <begin position="1"/>
        <end position="90"/>
    </location>
</feature>
<dbReference type="Proteomes" id="UP000219565">
    <property type="component" value="Unassembled WGS sequence"/>
</dbReference>
<feature type="compositionally biased region" description="Polar residues" evidence="1">
    <location>
        <begin position="13"/>
        <end position="24"/>
    </location>
</feature>
<keyword evidence="3" id="KW-1185">Reference proteome</keyword>
<reference evidence="2 3" key="1">
    <citation type="submission" date="2017-09" db="EMBL/GenBank/DDBJ databases">
        <authorList>
            <person name="Ehlers B."/>
            <person name="Leendertz F.H."/>
        </authorList>
    </citation>
    <scope>NUCLEOTIDE SEQUENCE [LARGE SCALE GENOMIC DNA]</scope>
    <source>
        <strain evidence="2 3">DSM 45537</strain>
    </source>
</reference>
<proteinExistence type="predicted"/>